<evidence type="ECO:0000259" key="4">
    <source>
        <dbReference type="Pfam" id="PF01676"/>
    </source>
</evidence>
<keyword evidence="3" id="KW-0464">Manganese</keyword>
<feature type="domain" description="Metalloenzyme" evidence="4">
    <location>
        <begin position="217"/>
        <end position="298"/>
    </location>
</feature>
<dbReference type="SUPFAM" id="SSF53649">
    <property type="entry name" value="Alkaline phosphatase-like"/>
    <property type="match status" value="1"/>
</dbReference>
<gene>
    <name evidence="5" type="ORF">SAMN04488504_103137</name>
</gene>
<dbReference type="Proteomes" id="UP000198717">
    <property type="component" value="Unassembled WGS sequence"/>
</dbReference>
<accession>A0ABY0MLT9</accession>
<dbReference type="Pfam" id="PF01676">
    <property type="entry name" value="Metalloenzyme"/>
    <property type="match status" value="1"/>
</dbReference>
<dbReference type="Gene3D" id="3.40.720.10">
    <property type="entry name" value="Alkaline Phosphatase, subunit A"/>
    <property type="match status" value="1"/>
</dbReference>
<dbReference type="EMBL" id="FNAJ01000003">
    <property type="protein sequence ID" value="SDD89432.1"/>
    <property type="molecule type" value="Genomic_DNA"/>
</dbReference>
<dbReference type="PANTHER" id="PTHR21110:SF0">
    <property type="entry name" value="PHOSPHOPENTOMUTASE"/>
    <property type="match status" value="1"/>
</dbReference>
<evidence type="ECO:0000313" key="6">
    <source>
        <dbReference type="Proteomes" id="UP000198717"/>
    </source>
</evidence>
<evidence type="ECO:0000256" key="3">
    <source>
        <dbReference type="ARBA" id="ARBA00023211"/>
    </source>
</evidence>
<dbReference type="InterPro" id="IPR010045">
    <property type="entry name" value="DeoB"/>
</dbReference>
<comment type="caution">
    <text evidence="5">The sequence shown here is derived from an EMBL/GenBank/DDBJ whole genome shotgun (WGS) entry which is preliminary data.</text>
</comment>
<protein>
    <submittedName>
        <fullName evidence="5">Phosphoglycerate mutase</fullName>
    </submittedName>
</protein>
<name>A0ABY0MLT9_9BACT</name>
<proteinExistence type="inferred from homology"/>
<evidence type="ECO:0000256" key="2">
    <source>
        <dbReference type="ARBA" id="ARBA00022723"/>
    </source>
</evidence>
<reference evidence="5 6" key="1">
    <citation type="submission" date="2016-10" db="EMBL/GenBank/DDBJ databases">
        <authorList>
            <person name="Varghese N."/>
            <person name="Submissions S."/>
        </authorList>
    </citation>
    <scope>NUCLEOTIDE SEQUENCE [LARGE SCALE GENOMIC DNA]</scope>
    <source>
        <strain evidence="5 6">DSM 2260</strain>
    </source>
</reference>
<evidence type="ECO:0000313" key="5">
    <source>
        <dbReference type="EMBL" id="SDD89432.1"/>
    </source>
</evidence>
<comment type="similarity">
    <text evidence="1">Belongs to the phosphopentomutase family.</text>
</comment>
<evidence type="ECO:0000256" key="1">
    <source>
        <dbReference type="ARBA" id="ARBA00010373"/>
    </source>
</evidence>
<organism evidence="5 6">
    <name type="scientific">Myxococcus virescens</name>
    <dbReference type="NCBI Taxonomy" id="83456"/>
    <lineage>
        <taxon>Bacteria</taxon>
        <taxon>Pseudomonadati</taxon>
        <taxon>Myxococcota</taxon>
        <taxon>Myxococcia</taxon>
        <taxon>Myxococcales</taxon>
        <taxon>Cystobacterineae</taxon>
        <taxon>Myxococcaceae</taxon>
        <taxon>Myxococcus</taxon>
    </lineage>
</organism>
<keyword evidence="6" id="KW-1185">Reference proteome</keyword>
<dbReference type="InterPro" id="IPR006124">
    <property type="entry name" value="Metalloenzyme"/>
</dbReference>
<dbReference type="InterPro" id="IPR017850">
    <property type="entry name" value="Alkaline_phosphatase_core_sf"/>
</dbReference>
<keyword evidence="2" id="KW-0479">Metal-binding</keyword>
<dbReference type="PANTHER" id="PTHR21110">
    <property type="entry name" value="PHOSPHOPENTOMUTASE"/>
    <property type="match status" value="1"/>
</dbReference>
<sequence>MSDSRIQSPAVRVALLFIDGVGIGRKDPAVNPLAHREHLLSHFEDAPSPPLPYGGRCIPTDTTFGVPGRPQSASNQTAILTGDPAPALLGRHVLGYPNAPLRGLMADRSIIRRLGAAGRTATFANAYPAPYLDALEVPRRPSTSPPEFVLSPESRRKAKPSASKLAFAAGGIPLRTLDDARAGDGLTHDITGASARAYGLPAPERTPEEAAAVFWDIASAADFTFFEHYLADEAGHAQDWTAALAALDAFDAFTRALVATRPADARVLVCSDHGNVEDLSTRGHTLHPVPVLYFGPPAPEVESFSTVADVGRAVVRWLGAE</sequence>